<keyword evidence="2" id="KW-1185">Reference proteome</keyword>
<accession>A0A165YFT4</accession>
<dbReference type="EMBL" id="KV417698">
    <property type="protein sequence ID" value="KZP09513.1"/>
    <property type="molecule type" value="Genomic_DNA"/>
</dbReference>
<gene>
    <name evidence="1" type="ORF">FIBSPDRAFT_963907</name>
</gene>
<protein>
    <submittedName>
        <fullName evidence="1">Uncharacterized protein</fullName>
    </submittedName>
</protein>
<dbReference type="AlphaFoldDB" id="A0A165YFT4"/>
<name>A0A165YFT4_9AGAM</name>
<dbReference type="OrthoDB" id="2527403at2759"/>
<evidence type="ECO:0000313" key="2">
    <source>
        <dbReference type="Proteomes" id="UP000076532"/>
    </source>
</evidence>
<organism evidence="1 2">
    <name type="scientific">Athelia psychrophila</name>
    <dbReference type="NCBI Taxonomy" id="1759441"/>
    <lineage>
        <taxon>Eukaryota</taxon>
        <taxon>Fungi</taxon>
        <taxon>Dikarya</taxon>
        <taxon>Basidiomycota</taxon>
        <taxon>Agaricomycotina</taxon>
        <taxon>Agaricomycetes</taxon>
        <taxon>Agaricomycetidae</taxon>
        <taxon>Atheliales</taxon>
        <taxon>Atheliaceae</taxon>
        <taxon>Athelia</taxon>
    </lineage>
</organism>
<sequence length="81" mass="9586">MGKQPFLHDFARAQLVSYDEHSNDSVDYVYSSWDNSALRTGYPVWDAWSDSYIREWLLMHNIIAPTYDDYLKSDQQYARDG</sequence>
<dbReference type="Proteomes" id="UP000076532">
    <property type="component" value="Unassembled WGS sequence"/>
</dbReference>
<proteinExistence type="predicted"/>
<evidence type="ECO:0000313" key="1">
    <source>
        <dbReference type="EMBL" id="KZP09513.1"/>
    </source>
</evidence>
<reference evidence="1 2" key="1">
    <citation type="journal article" date="2016" name="Mol. Biol. Evol.">
        <title>Comparative Genomics of Early-Diverging Mushroom-Forming Fungi Provides Insights into the Origins of Lignocellulose Decay Capabilities.</title>
        <authorList>
            <person name="Nagy L.G."/>
            <person name="Riley R."/>
            <person name="Tritt A."/>
            <person name="Adam C."/>
            <person name="Daum C."/>
            <person name="Floudas D."/>
            <person name="Sun H."/>
            <person name="Yadav J.S."/>
            <person name="Pangilinan J."/>
            <person name="Larsson K.H."/>
            <person name="Matsuura K."/>
            <person name="Barry K."/>
            <person name="Labutti K."/>
            <person name="Kuo R."/>
            <person name="Ohm R.A."/>
            <person name="Bhattacharya S.S."/>
            <person name="Shirouzu T."/>
            <person name="Yoshinaga Y."/>
            <person name="Martin F.M."/>
            <person name="Grigoriev I.V."/>
            <person name="Hibbett D.S."/>
        </authorList>
    </citation>
    <scope>NUCLEOTIDE SEQUENCE [LARGE SCALE GENOMIC DNA]</scope>
    <source>
        <strain evidence="1 2">CBS 109695</strain>
    </source>
</reference>